<reference evidence="3" key="1">
    <citation type="journal article" date="2019" name="Int. J. Syst. Evol. Microbiol.">
        <title>The Global Catalogue of Microorganisms (GCM) 10K type strain sequencing project: providing services to taxonomists for standard genome sequencing and annotation.</title>
        <authorList>
            <consortium name="The Broad Institute Genomics Platform"/>
            <consortium name="The Broad Institute Genome Sequencing Center for Infectious Disease"/>
            <person name="Wu L."/>
            <person name="Ma J."/>
        </authorList>
    </citation>
    <scope>NUCLEOTIDE SEQUENCE [LARGE SCALE GENOMIC DNA]</scope>
    <source>
        <strain evidence="3">CCUG 43117</strain>
    </source>
</reference>
<accession>A0ABW0PAA4</accession>
<comment type="caution">
    <text evidence="2">The sequence shown here is derived from an EMBL/GenBank/DDBJ whole genome shotgun (WGS) entry which is preliminary data.</text>
</comment>
<feature type="compositionally biased region" description="Low complexity" evidence="1">
    <location>
        <begin position="21"/>
        <end position="31"/>
    </location>
</feature>
<organism evidence="2 3">
    <name type="scientific">Bosea massiliensis</name>
    <dbReference type="NCBI Taxonomy" id="151419"/>
    <lineage>
        <taxon>Bacteria</taxon>
        <taxon>Pseudomonadati</taxon>
        <taxon>Pseudomonadota</taxon>
        <taxon>Alphaproteobacteria</taxon>
        <taxon>Hyphomicrobiales</taxon>
        <taxon>Boseaceae</taxon>
        <taxon>Bosea</taxon>
    </lineage>
</organism>
<evidence type="ECO:0008006" key="4">
    <source>
        <dbReference type="Google" id="ProtNLM"/>
    </source>
</evidence>
<evidence type="ECO:0000313" key="2">
    <source>
        <dbReference type="EMBL" id="MFC5508797.1"/>
    </source>
</evidence>
<dbReference type="Proteomes" id="UP001596060">
    <property type="component" value="Unassembled WGS sequence"/>
</dbReference>
<sequence>MIRFRTIDPAEQARADEKAAAAKPAIAAPAQTEPVEDGQQSPEDEATDPAAPKAKGLARKTPLRARKPDTSGLFRD</sequence>
<feature type="compositionally biased region" description="Basic residues" evidence="1">
    <location>
        <begin position="56"/>
        <end position="65"/>
    </location>
</feature>
<evidence type="ECO:0000256" key="1">
    <source>
        <dbReference type="SAM" id="MobiDB-lite"/>
    </source>
</evidence>
<feature type="compositionally biased region" description="Basic and acidic residues" evidence="1">
    <location>
        <begin position="1"/>
        <end position="20"/>
    </location>
</feature>
<dbReference type="RefSeq" id="WP_066721806.1">
    <property type="nucleotide sequence ID" value="NZ_JBHSLU010000123.1"/>
</dbReference>
<gene>
    <name evidence="2" type="ORF">ACFPN9_26545</name>
</gene>
<feature type="region of interest" description="Disordered" evidence="1">
    <location>
        <begin position="1"/>
        <end position="76"/>
    </location>
</feature>
<feature type="compositionally biased region" description="Basic and acidic residues" evidence="1">
    <location>
        <begin position="66"/>
        <end position="76"/>
    </location>
</feature>
<name>A0ABW0PAA4_9HYPH</name>
<proteinExistence type="predicted"/>
<evidence type="ECO:0000313" key="3">
    <source>
        <dbReference type="Proteomes" id="UP001596060"/>
    </source>
</evidence>
<protein>
    <recommendedName>
        <fullName evidence="4">DUF1674 domain-containing protein</fullName>
    </recommendedName>
</protein>
<keyword evidence="3" id="KW-1185">Reference proteome</keyword>
<dbReference type="EMBL" id="JBHSLU010000123">
    <property type="protein sequence ID" value="MFC5508797.1"/>
    <property type="molecule type" value="Genomic_DNA"/>
</dbReference>